<dbReference type="GO" id="GO:0005634">
    <property type="term" value="C:nucleus"/>
    <property type="evidence" value="ECO:0007669"/>
    <property type="project" value="UniProtKB-SubCell"/>
</dbReference>
<dbReference type="GO" id="GO:0005737">
    <property type="term" value="C:cytoplasm"/>
    <property type="evidence" value="ECO:0007669"/>
    <property type="project" value="TreeGrafter"/>
</dbReference>
<evidence type="ECO:0000313" key="5">
    <source>
        <dbReference type="EMBL" id="GIL65043.1"/>
    </source>
</evidence>
<keyword evidence="2" id="KW-0963">Cytoplasm</keyword>
<gene>
    <name evidence="5" type="ORF">Vafri_18897</name>
</gene>
<dbReference type="AlphaFoldDB" id="A0A8J4BNE1"/>
<organism evidence="5 6">
    <name type="scientific">Volvox africanus</name>
    <dbReference type="NCBI Taxonomy" id="51714"/>
    <lineage>
        <taxon>Eukaryota</taxon>
        <taxon>Viridiplantae</taxon>
        <taxon>Chlorophyta</taxon>
        <taxon>core chlorophytes</taxon>
        <taxon>Chlorophyceae</taxon>
        <taxon>CS clade</taxon>
        <taxon>Chlamydomonadales</taxon>
        <taxon>Volvocaceae</taxon>
        <taxon>Volvox</taxon>
    </lineage>
</organism>
<evidence type="ECO:0000256" key="2">
    <source>
        <dbReference type="ARBA" id="ARBA00022490"/>
    </source>
</evidence>
<dbReference type="GO" id="GO:0051603">
    <property type="term" value="P:proteolysis involved in protein catabolic process"/>
    <property type="evidence" value="ECO:0007669"/>
    <property type="project" value="InterPro"/>
</dbReference>
<comment type="caution">
    <text evidence="5">The sequence shown here is derived from an EMBL/GenBank/DDBJ whole genome shotgun (WGS) entry which is preliminary data.</text>
</comment>
<dbReference type="PANTHER" id="PTHR32194">
    <property type="entry name" value="METALLOPROTEASE TLDD"/>
    <property type="match status" value="1"/>
</dbReference>
<evidence type="ECO:0000256" key="1">
    <source>
        <dbReference type="ARBA" id="ARBA00004123"/>
    </source>
</evidence>
<dbReference type="SUPFAM" id="SSF56235">
    <property type="entry name" value="N-terminal nucleophile aminohydrolases (Ntn hydrolases)"/>
    <property type="match status" value="1"/>
</dbReference>
<proteinExistence type="predicted"/>
<dbReference type="Gene3D" id="3.60.20.10">
    <property type="entry name" value="Glutamine Phosphoribosylpyrophosphate, subunit 1, domain 1"/>
    <property type="match status" value="1"/>
</dbReference>
<protein>
    <recommendedName>
        <fullName evidence="7">Proteasome subunit beta</fullName>
    </recommendedName>
</protein>
<reference evidence="5" key="1">
    <citation type="journal article" date="2021" name="Proc. Natl. Acad. Sci. U.S.A.">
        <title>Three genomes in the algal genus Volvox reveal the fate of a haploid sex-determining region after a transition to homothallism.</title>
        <authorList>
            <person name="Yamamoto K."/>
            <person name="Hamaji T."/>
            <person name="Kawai-Toyooka H."/>
            <person name="Matsuzaki R."/>
            <person name="Takahashi F."/>
            <person name="Nishimura Y."/>
            <person name="Kawachi M."/>
            <person name="Noguchi H."/>
            <person name="Minakuchi Y."/>
            <person name="Umen J.G."/>
            <person name="Toyoda A."/>
            <person name="Nozaki H."/>
        </authorList>
    </citation>
    <scope>NUCLEOTIDE SEQUENCE</scope>
    <source>
        <strain evidence="5">NIES-3780</strain>
    </source>
</reference>
<dbReference type="PROSITE" id="PS51476">
    <property type="entry name" value="PROTEASOME_BETA_2"/>
    <property type="match status" value="1"/>
</dbReference>
<dbReference type="FunFam" id="3.60.20.10:FF:000027">
    <property type="entry name" value="Proteasome subunit beta type-6"/>
    <property type="match status" value="1"/>
</dbReference>
<dbReference type="EMBL" id="BNCO01000072">
    <property type="protein sequence ID" value="GIL65043.1"/>
    <property type="molecule type" value="Genomic_DNA"/>
</dbReference>
<dbReference type="InterPro" id="IPR023333">
    <property type="entry name" value="Proteasome_suB-type"/>
</dbReference>
<comment type="subcellular location">
    <subcellularLocation>
        <location evidence="1">Nucleus</location>
    </subcellularLocation>
</comment>
<dbReference type="PANTHER" id="PTHR32194:SF2">
    <property type="entry name" value="PROTEASOME SUBUNIT BETA TYPE-1"/>
    <property type="match status" value="1"/>
</dbReference>
<dbReference type="Pfam" id="PF00227">
    <property type="entry name" value="Proteasome"/>
    <property type="match status" value="1"/>
</dbReference>
<dbReference type="CDD" id="cd03757">
    <property type="entry name" value="proteasome_beta_type_1"/>
    <property type="match status" value="1"/>
</dbReference>
<evidence type="ECO:0000313" key="6">
    <source>
        <dbReference type="Proteomes" id="UP000747399"/>
    </source>
</evidence>
<dbReference type="Proteomes" id="UP000747399">
    <property type="component" value="Unassembled WGS sequence"/>
</dbReference>
<dbReference type="InterPro" id="IPR029055">
    <property type="entry name" value="Ntn_hydrolases_N"/>
</dbReference>
<keyword evidence="6" id="KW-1185">Reference proteome</keyword>
<dbReference type="GO" id="GO:0005839">
    <property type="term" value="C:proteasome core complex"/>
    <property type="evidence" value="ECO:0007669"/>
    <property type="project" value="InterPro"/>
</dbReference>
<dbReference type="InterPro" id="IPR001353">
    <property type="entry name" value="Proteasome_sua/b"/>
</dbReference>
<keyword evidence="4" id="KW-0539">Nucleus</keyword>
<evidence type="ECO:0000256" key="4">
    <source>
        <dbReference type="ARBA" id="ARBA00023242"/>
    </source>
</evidence>
<accession>A0A8J4BNE1</accession>
<keyword evidence="3" id="KW-0647">Proteasome</keyword>
<sequence>MAAAAPYQLGNPLSKVHAEAAEGHKTHATWSPYDDNGGTVVAVAGEDYCLVAGSTRMSTGYTIHTRDATMLLQLTDKVVIASAGMQADRKALHKLLQHRNVTYQHNHGRPMSVSATAQLLANTLYYKRFFPFYTFNLVAGLDEEGRGAVYNYDAVGSYERSGYFCQGSGKELIQPVLDNQLKAASPLLLPPRNTITALPLVQALDLVKDAFVSAGERDIYTGDKVEILIITKDGIRRDELQLKLD</sequence>
<name>A0A8J4BNE1_9CHLO</name>
<evidence type="ECO:0000256" key="3">
    <source>
        <dbReference type="ARBA" id="ARBA00022942"/>
    </source>
</evidence>
<evidence type="ECO:0008006" key="7">
    <source>
        <dbReference type="Google" id="ProtNLM"/>
    </source>
</evidence>